<comment type="caution">
    <text evidence="2">The sequence shown here is derived from an EMBL/GenBank/DDBJ whole genome shotgun (WGS) entry which is preliminary data.</text>
</comment>
<gene>
    <name evidence="2" type="ORF">B0T20DRAFT_471839</name>
</gene>
<protein>
    <submittedName>
        <fullName evidence="2">Uncharacterized protein</fullName>
    </submittedName>
</protein>
<name>A0AAE0P9D3_SORBR</name>
<reference evidence="2" key="2">
    <citation type="submission" date="2023-07" db="EMBL/GenBank/DDBJ databases">
        <authorList>
            <consortium name="Lawrence Berkeley National Laboratory"/>
            <person name="Haridas S."/>
            <person name="Hensen N."/>
            <person name="Bonometti L."/>
            <person name="Westerberg I."/>
            <person name="Brannstrom I.O."/>
            <person name="Guillou S."/>
            <person name="Cros-Aarteil S."/>
            <person name="Calhoun S."/>
            <person name="Kuo A."/>
            <person name="Mondo S."/>
            <person name="Pangilinan J."/>
            <person name="Riley R."/>
            <person name="LaButti K."/>
            <person name="Andreopoulos B."/>
            <person name="Lipzen A."/>
            <person name="Chen C."/>
            <person name="Yanf M."/>
            <person name="Daum C."/>
            <person name="Ng V."/>
            <person name="Clum A."/>
            <person name="Steindorff A."/>
            <person name="Ohm R."/>
            <person name="Martin F."/>
            <person name="Silar P."/>
            <person name="Natvig D."/>
            <person name="Lalanne C."/>
            <person name="Gautier V."/>
            <person name="Ament-velasquez S.L."/>
            <person name="Kruys A."/>
            <person name="Hutchinson M.I."/>
            <person name="Powell A.J."/>
            <person name="Barry K."/>
            <person name="Miller A.N."/>
            <person name="Grigoriev I.V."/>
            <person name="Debuchy R."/>
            <person name="Gladieux P."/>
            <person name="Thoren M.H."/>
            <person name="Johannesson H."/>
        </authorList>
    </citation>
    <scope>NUCLEOTIDE SEQUENCE</scope>
    <source>
        <strain evidence="2">FGSC 1904</strain>
    </source>
</reference>
<feature type="compositionally biased region" description="Basic and acidic residues" evidence="1">
    <location>
        <begin position="250"/>
        <end position="267"/>
    </location>
</feature>
<evidence type="ECO:0000313" key="2">
    <source>
        <dbReference type="EMBL" id="KAK3395713.1"/>
    </source>
</evidence>
<proteinExistence type="predicted"/>
<dbReference type="Proteomes" id="UP001281003">
    <property type="component" value="Unassembled WGS sequence"/>
</dbReference>
<dbReference type="AlphaFoldDB" id="A0AAE0P9D3"/>
<organism evidence="2 3">
    <name type="scientific">Sordaria brevicollis</name>
    <dbReference type="NCBI Taxonomy" id="83679"/>
    <lineage>
        <taxon>Eukaryota</taxon>
        <taxon>Fungi</taxon>
        <taxon>Dikarya</taxon>
        <taxon>Ascomycota</taxon>
        <taxon>Pezizomycotina</taxon>
        <taxon>Sordariomycetes</taxon>
        <taxon>Sordariomycetidae</taxon>
        <taxon>Sordariales</taxon>
        <taxon>Sordariaceae</taxon>
        <taxon>Sordaria</taxon>
    </lineage>
</organism>
<feature type="region of interest" description="Disordered" evidence="1">
    <location>
        <begin position="246"/>
        <end position="272"/>
    </location>
</feature>
<evidence type="ECO:0000313" key="3">
    <source>
        <dbReference type="Proteomes" id="UP001281003"/>
    </source>
</evidence>
<accession>A0AAE0P9D3</accession>
<evidence type="ECO:0000256" key="1">
    <source>
        <dbReference type="SAM" id="MobiDB-lite"/>
    </source>
</evidence>
<reference evidence="2" key="1">
    <citation type="journal article" date="2023" name="Mol. Phylogenet. Evol.">
        <title>Genome-scale phylogeny and comparative genomics of the fungal order Sordariales.</title>
        <authorList>
            <person name="Hensen N."/>
            <person name="Bonometti L."/>
            <person name="Westerberg I."/>
            <person name="Brannstrom I.O."/>
            <person name="Guillou S."/>
            <person name="Cros-Aarteil S."/>
            <person name="Calhoun S."/>
            <person name="Haridas S."/>
            <person name="Kuo A."/>
            <person name="Mondo S."/>
            <person name="Pangilinan J."/>
            <person name="Riley R."/>
            <person name="LaButti K."/>
            <person name="Andreopoulos B."/>
            <person name="Lipzen A."/>
            <person name="Chen C."/>
            <person name="Yan M."/>
            <person name="Daum C."/>
            <person name="Ng V."/>
            <person name="Clum A."/>
            <person name="Steindorff A."/>
            <person name="Ohm R.A."/>
            <person name="Martin F."/>
            <person name="Silar P."/>
            <person name="Natvig D.O."/>
            <person name="Lalanne C."/>
            <person name="Gautier V."/>
            <person name="Ament-Velasquez S.L."/>
            <person name="Kruys A."/>
            <person name="Hutchinson M.I."/>
            <person name="Powell A.J."/>
            <person name="Barry K."/>
            <person name="Miller A.N."/>
            <person name="Grigoriev I.V."/>
            <person name="Debuchy R."/>
            <person name="Gladieux P."/>
            <person name="Hiltunen Thoren M."/>
            <person name="Johannesson H."/>
        </authorList>
    </citation>
    <scope>NUCLEOTIDE SEQUENCE</scope>
    <source>
        <strain evidence="2">FGSC 1904</strain>
    </source>
</reference>
<keyword evidence="3" id="KW-1185">Reference proteome</keyword>
<sequence>MSNSRAKLLLKQHKITLFACTRVTARSLHSRERVHEKAWAESCGCRARCSTLSPFGCDDKSSESGEAGSGPREYVRLRLAVKCCEKFVSHVKGIENSNVKTATPLCVLAGTTPYLVSRNVGGYVLVAMGTLSHLGKRKGRQSEELGAQTRETRKMAAAAAFAFSKGSPSAPCTVWGGSASLIGSVSVAFSLKIPSKGDVDVKWTSIAPAISGTQLADLIEDTCTQLARLSRHLVCLADHGRVGTFTPRPQLEHPRYPRTDETDEPSRSRLGSVPYKYSQVQVRARRRNRGDGCTGGCT</sequence>
<dbReference type="EMBL" id="JAUTDP010000010">
    <property type="protein sequence ID" value="KAK3395713.1"/>
    <property type="molecule type" value="Genomic_DNA"/>
</dbReference>